<evidence type="ECO:0000256" key="2">
    <source>
        <dbReference type="ARBA" id="ARBA00022679"/>
    </source>
</evidence>
<dbReference type="AlphaFoldDB" id="A0A1B1SA28"/>
<dbReference type="EMBL" id="SRYD01000035">
    <property type="protein sequence ID" value="TGY73136.1"/>
    <property type="molecule type" value="Genomic_DNA"/>
</dbReference>
<dbReference type="PANTHER" id="PTHR10434:SF9">
    <property type="entry name" value="PHOSPHOLIPID_GLYCEROL ACYLTRANSFERASE DOMAIN-CONTAINING PROTEIN"/>
    <property type="match status" value="1"/>
</dbReference>
<dbReference type="Proteomes" id="UP000306630">
    <property type="component" value="Unassembled WGS sequence"/>
</dbReference>
<evidence type="ECO:0000313" key="8">
    <source>
        <dbReference type="Proteomes" id="UP000306630"/>
    </source>
</evidence>
<dbReference type="STRING" id="1796646.A4V02_07895"/>
<comment type="pathway">
    <text evidence="1">Lipid metabolism.</text>
</comment>
<reference evidence="5" key="2">
    <citation type="submission" date="2017-04" db="EMBL/GenBank/DDBJ databases">
        <title>Complete Genome Sequences of Twelve Strains of a Stable Defined Moderately Diverse Mouse Microbiota 2 (sDMDMm2).</title>
        <authorList>
            <person name="Uchimura Y."/>
            <person name="Wyss M."/>
            <person name="Brugiroux S."/>
            <person name="Limenitakis J.P."/>
            <person name="Stecher B."/>
            <person name="McCoy K.D."/>
            <person name="Macpherson A.J."/>
        </authorList>
    </citation>
    <scope>NUCLEOTIDE SEQUENCE</scope>
    <source>
        <strain evidence="5">YL27</strain>
    </source>
</reference>
<keyword evidence="3 5" id="KW-0012">Acyltransferase</keyword>
<feature type="domain" description="Phospholipid/glycerol acyltransferase" evidence="4">
    <location>
        <begin position="26"/>
        <end position="139"/>
    </location>
</feature>
<dbReference type="PANTHER" id="PTHR10434">
    <property type="entry name" value="1-ACYL-SN-GLYCEROL-3-PHOSPHATE ACYLTRANSFERASE"/>
    <property type="match status" value="1"/>
</dbReference>
<organism evidence="5 7">
    <name type="scientific">Muribaculum intestinale</name>
    <dbReference type="NCBI Taxonomy" id="1796646"/>
    <lineage>
        <taxon>Bacteria</taxon>
        <taxon>Pseudomonadati</taxon>
        <taxon>Bacteroidota</taxon>
        <taxon>Bacteroidia</taxon>
        <taxon>Bacteroidales</taxon>
        <taxon>Muribaculaceae</taxon>
        <taxon>Muribaculum</taxon>
    </lineage>
</organism>
<protein>
    <submittedName>
        <fullName evidence="5">Acyltransferase</fullName>
    </submittedName>
</protein>
<dbReference type="EMBL" id="CP015402">
    <property type="protein sequence ID" value="ANU63656.1"/>
    <property type="molecule type" value="Genomic_DNA"/>
</dbReference>
<evidence type="ECO:0000313" key="5">
    <source>
        <dbReference type="EMBL" id="ANU63656.1"/>
    </source>
</evidence>
<dbReference type="OrthoDB" id="9796839at2"/>
<gene>
    <name evidence="5" type="ORF">A4V02_07895</name>
    <name evidence="6" type="ORF">E5333_09440</name>
</gene>
<reference evidence="7" key="1">
    <citation type="submission" date="2016-04" db="EMBL/GenBank/DDBJ databases">
        <title>Complete Genome Sequences of Twelve Strains of a Stable Defined Moderately Diverse Mouse Microbiota 2 (sDMDMm2).</title>
        <authorList>
            <person name="Uchimura Y."/>
            <person name="Wyss M."/>
            <person name="Brugiroux S."/>
            <person name="Limenitakis J.P."/>
            <person name="Stecher B."/>
            <person name="McCoy K.D."/>
            <person name="Macpherson A.J."/>
        </authorList>
    </citation>
    <scope>NUCLEOTIDE SEQUENCE [LARGE SCALE GENOMIC DNA]</scope>
    <source>
        <strain evidence="7">YL27</strain>
    </source>
</reference>
<accession>A0A1Z2XIK3</accession>
<accession>A0A1B1SA28</accession>
<dbReference type="RefSeq" id="WP_068960963.1">
    <property type="nucleotide sequence ID" value="NZ_CAJTAP010000022.1"/>
</dbReference>
<dbReference type="Proteomes" id="UP000186351">
    <property type="component" value="Chromosome"/>
</dbReference>
<proteinExistence type="predicted"/>
<sequence length="180" mass="20795">MGLSKWLLRMAGWTVEYTVPDYPKCIICVAPHTSNWDFILGELTIRSIGRKAGFLMKESWFRWPLGVIFRAIGGIPVPRKNKKQSLTETIVKKFRESTRLVLAITPEGTRKATAKWHSGFIYIARDAGVPLVLGAIDYKYKRIVVDRCYTPTGDIEQDMRNIKEYYSQFHGRYPDKFITD</sequence>
<dbReference type="KEGG" id="pary:A4V02_07895"/>
<dbReference type="Pfam" id="PF01553">
    <property type="entry name" value="Acyltransferase"/>
    <property type="match status" value="1"/>
</dbReference>
<evidence type="ECO:0000256" key="1">
    <source>
        <dbReference type="ARBA" id="ARBA00005189"/>
    </source>
</evidence>
<evidence type="ECO:0000313" key="6">
    <source>
        <dbReference type="EMBL" id="TGY73136.1"/>
    </source>
</evidence>
<dbReference type="InterPro" id="IPR002123">
    <property type="entry name" value="Plipid/glycerol_acylTrfase"/>
</dbReference>
<evidence type="ECO:0000259" key="4">
    <source>
        <dbReference type="SMART" id="SM00563"/>
    </source>
</evidence>
<keyword evidence="2 5" id="KW-0808">Transferase</keyword>
<dbReference type="SMART" id="SM00563">
    <property type="entry name" value="PlsC"/>
    <property type="match status" value="1"/>
</dbReference>
<evidence type="ECO:0000313" key="7">
    <source>
        <dbReference type="Proteomes" id="UP000186351"/>
    </source>
</evidence>
<dbReference type="GO" id="GO:0006654">
    <property type="term" value="P:phosphatidic acid biosynthetic process"/>
    <property type="evidence" value="ECO:0007669"/>
    <property type="project" value="TreeGrafter"/>
</dbReference>
<evidence type="ECO:0000256" key="3">
    <source>
        <dbReference type="ARBA" id="ARBA00023315"/>
    </source>
</evidence>
<dbReference type="GO" id="GO:0003841">
    <property type="term" value="F:1-acylglycerol-3-phosphate O-acyltransferase activity"/>
    <property type="evidence" value="ECO:0007669"/>
    <property type="project" value="TreeGrafter"/>
</dbReference>
<name>A0A1B1SA28_9BACT</name>
<reference evidence="6 8" key="3">
    <citation type="submission" date="2019-04" db="EMBL/GenBank/DDBJ databases">
        <title>Microbes associate with the intestines of laboratory mice.</title>
        <authorList>
            <person name="Navarre W."/>
            <person name="Wong E."/>
            <person name="Huang K."/>
            <person name="Tropini C."/>
            <person name="Ng K."/>
            <person name="Yu B."/>
        </authorList>
    </citation>
    <scope>NUCLEOTIDE SEQUENCE [LARGE SCALE GENOMIC DNA]</scope>
    <source>
        <strain evidence="6 8">NM06_A21</strain>
    </source>
</reference>
<dbReference type="SUPFAM" id="SSF69593">
    <property type="entry name" value="Glycerol-3-phosphate (1)-acyltransferase"/>
    <property type="match status" value="1"/>
</dbReference>
<keyword evidence="7" id="KW-1185">Reference proteome</keyword>